<organism evidence="10 11">
    <name type="scientific">Pseudomonas migulae</name>
    <dbReference type="NCBI Taxonomy" id="78543"/>
    <lineage>
        <taxon>Bacteria</taxon>
        <taxon>Pseudomonadati</taxon>
        <taxon>Pseudomonadota</taxon>
        <taxon>Gammaproteobacteria</taxon>
        <taxon>Pseudomonadales</taxon>
        <taxon>Pseudomonadaceae</taxon>
        <taxon>Pseudomonas</taxon>
    </lineage>
</organism>
<keyword evidence="5 8" id="KW-0812">Transmembrane</keyword>
<gene>
    <name evidence="10" type="ORF">MOQ58_23710</name>
</gene>
<evidence type="ECO:0000256" key="6">
    <source>
        <dbReference type="ARBA" id="ARBA00022989"/>
    </source>
</evidence>
<evidence type="ECO:0000259" key="9">
    <source>
        <dbReference type="Pfam" id="PF13231"/>
    </source>
</evidence>
<protein>
    <submittedName>
        <fullName evidence="10">Glycosyltransferase family 39 protein</fullName>
        <ecNumber evidence="10">2.4.-.-</ecNumber>
    </submittedName>
</protein>
<reference evidence="10 11" key="1">
    <citation type="submission" date="2022-03" db="EMBL/GenBank/DDBJ databases">
        <title>Plant growth promoting endophytes with ACC deaminase activity.</title>
        <authorList>
            <person name="Charles T."/>
            <person name="Van Dyk A."/>
            <person name="Cheng J."/>
            <person name="Heil J."/>
        </authorList>
    </citation>
    <scope>NUCLEOTIDE SEQUENCE [LARGE SCALE GENOMIC DNA]</scope>
    <source>
        <strain evidence="10 11">8R6</strain>
    </source>
</reference>
<keyword evidence="3 10" id="KW-0328">Glycosyltransferase</keyword>
<sequence length="413" mass="45485">MVNTTWLLAQASFKSGVLPILMLTFAIRLIWGLLVPVSPVSDANMYHSFAQEIAAGRGYVYPGGEATAFWPVGPSALYGAFYALLGVHGWVVILVNLILSSISVAGIYQLGLLYFDRTIARIAALLFAFWPAWIAFTTVPNSELPLMTLMIWAFVARGTGKLPHWARTVLSTALLVAAAFMRPTVLPLIVLLPLLDQPFRKPAQTVLHVILALVVAAILLTPWAERNRALFGEPVLISANFGINLWMGNNPQANGAYMSVPEINLNTKNEVVRDNHYKGLALDFIRENPGLYLRLCLNRVAHSFDRESIGIAWNQNSLAPALQPILKAGSAAYWLAIFSLSLIGVGIFLRENPLRFFDPLVVTPALFATVALLIVGQDRYHMPMTPFIALFAAFFINHILHRRSSRSVPDTAA</sequence>
<evidence type="ECO:0000256" key="7">
    <source>
        <dbReference type="ARBA" id="ARBA00023136"/>
    </source>
</evidence>
<keyword evidence="7 8" id="KW-0472">Membrane</keyword>
<dbReference type="Pfam" id="PF13231">
    <property type="entry name" value="PMT_2"/>
    <property type="match status" value="1"/>
</dbReference>
<keyword evidence="6 8" id="KW-1133">Transmembrane helix</keyword>
<feature type="transmembrane region" description="Helical" evidence="8">
    <location>
        <begin position="356"/>
        <end position="374"/>
    </location>
</feature>
<dbReference type="InterPro" id="IPR038731">
    <property type="entry name" value="RgtA/B/C-like"/>
</dbReference>
<name>A0ABY8MQW1_9PSED</name>
<dbReference type="GO" id="GO:0016757">
    <property type="term" value="F:glycosyltransferase activity"/>
    <property type="evidence" value="ECO:0007669"/>
    <property type="project" value="UniProtKB-KW"/>
</dbReference>
<keyword evidence="4 10" id="KW-0808">Transferase</keyword>
<evidence type="ECO:0000256" key="5">
    <source>
        <dbReference type="ARBA" id="ARBA00022692"/>
    </source>
</evidence>
<evidence type="ECO:0000313" key="10">
    <source>
        <dbReference type="EMBL" id="WGK89504.1"/>
    </source>
</evidence>
<feature type="transmembrane region" description="Helical" evidence="8">
    <location>
        <begin position="380"/>
        <end position="400"/>
    </location>
</feature>
<dbReference type="EMBL" id="CP093428">
    <property type="protein sequence ID" value="WGK89504.1"/>
    <property type="molecule type" value="Genomic_DNA"/>
</dbReference>
<evidence type="ECO:0000256" key="2">
    <source>
        <dbReference type="ARBA" id="ARBA00022475"/>
    </source>
</evidence>
<evidence type="ECO:0000256" key="1">
    <source>
        <dbReference type="ARBA" id="ARBA00004651"/>
    </source>
</evidence>
<feature type="transmembrane region" description="Helical" evidence="8">
    <location>
        <begin position="169"/>
        <end position="194"/>
    </location>
</feature>
<comment type="subcellular location">
    <subcellularLocation>
        <location evidence="1">Cell membrane</location>
        <topology evidence="1">Multi-pass membrane protein</topology>
    </subcellularLocation>
</comment>
<feature type="transmembrane region" description="Helical" evidence="8">
    <location>
        <begin position="80"/>
        <end position="107"/>
    </location>
</feature>
<dbReference type="Proteomes" id="UP001243713">
    <property type="component" value="Chromosome"/>
</dbReference>
<evidence type="ECO:0000256" key="3">
    <source>
        <dbReference type="ARBA" id="ARBA00022676"/>
    </source>
</evidence>
<feature type="transmembrane region" description="Helical" evidence="8">
    <location>
        <begin position="331"/>
        <end position="349"/>
    </location>
</feature>
<evidence type="ECO:0000256" key="8">
    <source>
        <dbReference type="SAM" id="Phobius"/>
    </source>
</evidence>
<proteinExistence type="predicted"/>
<feature type="transmembrane region" description="Helical" evidence="8">
    <location>
        <begin position="206"/>
        <end position="224"/>
    </location>
</feature>
<dbReference type="InterPro" id="IPR050297">
    <property type="entry name" value="LipidA_mod_glycosyltrf_83"/>
</dbReference>
<dbReference type="PANTHER" id="PTHR33908">
    <property type="entry name" value="MANNOSYLTRANSFERASE YKCB-RELATED"/>
    <property type="match status" value="1"/>
</dbReference>
<dbReference type="PANTHER" id="PTHR33908:SF11">
    <property type="entry name" value="MEMBRANE PROTEIN"/>
    <property type="match status" value="1"/>
</dbReference>
<keyword evidence="2" id="KW-1003">Cell membrane</keyword>
<accession>A0ABY8MQW1</accession>
<evidence type="ECO:0000313" key="11">
    <source>
        <dbReference type="Proteomes" id="UP001243713"/>
    </source>
</evidence>
<feature type="domain" description="Glycosyltransferase RgtA/B/C/D-like" evidence="9">
    <location>
        <begin position="73"/>
        <end position="223"/>
    </location>
</feature>
<feature type="transmembrane region" description="Helical" evidence="8">
    <location>
        <begin position="16"/>
        <end position="37"/>
    </location>
</feature>
<dbReference type="EC" id="2.4.-.-" evidence="10"/>
<dbReference type="RefSeq" id="WP_280162114.1">
    <property type="nucleotide sequence ID" value="NZ_CP093428.1"/>
</dbReference>
<keyword evidence="11" id="KW-1185">Reference proteome</keyword>
<evidence type="ECO:0000256" key="4">
    <source>
        <dbReference type="ARBA" id="ARBA00022679"/>
    </source>
</evidence>